<dbReference type="PANTHER" id="PTHR31157:SF1">
    <property type="entry name" value="SCP DOMAIN-CONTAINING PROTEIN"/>
    <property type="match status" value="1"/>
</dbReference>
<proteinExistence type="predicted"/>
<dbReference type="PANTHER" id="PTHR31157">
    <property type="entry name" value="SCP DOMAIN-CONTAINING PROTEIN"/>
    <property type="match status" value="1"/>
</dbReference>
<keyword evidence="4" id="KW-1185">Reference proteome</keyword>
<dbReference type="InterPro" id="IPR014044">
    <property type="entry name" value="CAP_dom"/>
</dbReference>
<protein>
    <recommendedName>
        <fullName evidence="2">SCP domain-containing protein</fullName>
    </recommendedName>
</protein>
<dbReference type="Proteomes" id="UP001500831">
    <property type="component" value="Unassembled WGS sequence"/>
</dbReference>
<organism evidence="3 4">
    <name type="scientific">Streptosporangium fragile</name>
    <dbReference type="NCBI Taxonomy" id="46186"/>
    <lineage>
        <taxon>Bacteria</taxon>
        <taxon>Bacillati</taxon>
        <taxon>Actinomycetota</taxon>
        <taxon>Actinomycetes</taxon>
        <taxon>Streptosporangiales</taxon>
        <taxon>Streptosporangiaceae</taxon>
        <taxon>Streptosporangium</taxon>
    </lineage>
</organism>
<evidence type="ECO:0000256" key="1">
    <source>
        <dbReference type="SAM" id="MobiDB-lite"/>
    </source>
</evidence>
<sequence>MWQLPHPRHPQRTRLRRMGLFACLMSVLLIGFIIGRNTRNEDPAEQIYLNNAGPASPTPTAVRGDKVAERSPLARVAHPSATPTTRQERQTPSPTPEPSDADDRWLDDGPSRYVINGDDDGGVAFALGAMESEVVRLVNIERRRARCAPLRVDRRLTRSARAHSSEMADTGKFSHTSPDGKSPWERMEAAGYGNGGAENIGRGYTSAEQAVRSWMETTGHRRNILNCELKATGVGVVQGPEGPWWTQDFGYS</sequence>
<comment type="caution">
    <text evidence="3">The sequence shown here is derived from an EMBL/GenBank/DDBJ whole genome shotgun (WGS) entry which is preliminary data.</text>
</comment>
<name>A0ABN3VUL0_9ACTN</name>
<evidence type="ECO:0000313" key="3">
    <source>
        <dbReference type="EMBL" id="GAA2864803.1"/>
    </source>
</evidence>
<dbReference type="Gene3D" id="3.40.33.10">
    <property type="entry name" value="CAP"/>
    <property type="match status" value="1"/>
</dbReference>
<accession>A0ABN3VUL0</accession>
<dbReference type="SUPFAM" id="SSF55797">
    <property type="entry name" value="PR-1-like"/>
    <property type="match status" value="1"/>
</dbReference>
<feature type="region of interest" description="Disordered" evidence="1">
    <location>
        <begin position="159"/>
        <end position="200"/>
    </location>
</feature>
<dbReference type="EMBL" id="BAAAVI010000014">
    <property type="protein sequence ID" value="GAA2864803.1"/>
    <property type="molecule type" value="Genomic_DNA"/>
</dbReference>
<dbReference type="CDD" id="cd05379">
    <property type="entry name" value="CAP_bacterial"/>
    <property type="match status" value="1"/>
</dbReference>
<feature type="region of interest" description="Disordered" evidence="1">
    <location>
        <begin position="48"/>
        <end position="113"/>
    </location>
</feature>
<feature type="domain" description="SCP" evidence="2">
    <location>
        <begin position="135"/>
        <end position="249"/>
    </location>
</feature>
<evidence type="ECO:0000313" key="4">
    <source>
        <dbReference type="Proteomes" id="UP001500831"/>
    </source>
</evidence>
<dbReference type="Pfam" id="PF00188">
    <property type="entry name" value="CAP"/>
    <property type="match status" value="1"/>
</dbReference>
<gene>
    <name evidence="3" type="ORF">GCM10010517_24030</name>
</gene>
<reference evidence="3 4" key="1">
    <citation type="journal article" date="2019" name="Int. J. Syst. Evol. Microbiol.">
        <title>The Global Catalogue of Microorganisms (GCM) 10K type strain sequencing project: providing services to taxonomists for standard genome sequencing and annotation.</title>
        <authorList>
            <consortium name="The Broad Institute Genomics Platform"/>
            <consortium name="The Broad Institute Genome Sequencing Center for Infectious Disease"/>
            <person name="Wu L."/>
            <person name="Ma J."/>
        </authorList>
    </citation>
    <scope>NUCLEOTIDE SEQUENCE [LARGE SCALE GENOMIC DNA]</scope>
    <source>
        <strain evidence="3 4">JCM 6242</strain>
    </source>
</reference>
<dbReference type="InterPro" id="IPR035940">
    <property type="entry name" value="CAP_sf"/>
</dbReference>
<evidence type="ECO:0000259" key="2">
    <source>
        <dbReference type="Pfam" id="PF00188"/>
    </source>
</evidence>
<feature type="compositionally biased region" description="Basic and acidic residues" evidence="1">
    <location>
        <begin position="101"/>
        <end position="110"/>
    </location>
</feature>